<reference evidence="1 2" key="1">
    <citation type="submission" date="2019-05" db="EMBL/GenBank/DDBJ databases">
        <title>Mikania micrantha, genome provides insights into the molecular mechanism of rapid growth.</title>
        <authorList>
            <person name="Liu B."/>
        </authorList>
    </citation>
    <scope>NUCLEOTIDE SEQUENCE [LARGE SCALE GENOMIC DNA]</scope>
    <source>
        <strain evidence="1">NLD-2019</strain>
        <tissue evidence="1">Leaf</tissue>
    </source>
</reference>
<proteinExistence type="predicted"/>
<comment type="caution">
    <text evidence="1">The sequence shown here is derived from an EMBL/GenBank/DDBJ whole genome shotgun (WGS) entry which is preliminary data.</text>
</comment>
<evidence type="ECO:0000313" key="1">
    <source>
        <dbReference type="EMBL" id="KAD5802340.1"/>
    </source>
</evidence>
<organism evidence="1 2">
    <name type="scientific">Mikania micrantha</name>
    <name type="common">bitter vine</name>
    <dbReference type="NCBI Taxonomy" id="192012"/>
    <lineage>
        <taxon>Eukaryota</taxon>
        <taxon>Viridiplantae</taxon>
        <taxon>Streptophyta</taxon>
        <taxon>Embryophyta</taxon>
        <taxon>Tracheophyta</taxon>
        <taxon>Spermatophyta</taxon>
        <taxon>Magnoliopsida</taxon>
        <taxon>eudicotyledons</taxon>
        <taxon>Gunneridae</taxon>
        <taxon>Pentapetalae</taxon>
        <taxon>asterids</taxon>
        <taxon>campanulids</taxon>
        <taxon>Asterales</taxon>
        <taxon>Asteraceae</taxon>
        <taxon>Asteroideae</taxon>
        <taxon>Heliantheae alliance</taxon>
        <taxon>Eupatorieae</taxon>
        <taxon>Mikania</taxon>
    </lineage>
</organism>
<dbReference type="Proteomes" id="UP000326396">
    <property type="component" value="Linkage Group LG15"/>
</dbReference>
<dbReference type="AlphaFoldDB" id="A0A5N6NZ79"/>
<gene>
    <name evidence="1" type="ORF">E3N88_13700</name>
</gene>
<sequence length="80" mass="9126">MGIKKKRDSMFLWLKVQSLSVDVSASGGLTGVTIDKLVKFSYEKLSTAIHDFNLEFVVLGTPFWDYILLRKPHQLILLDL</sequence>
<name>A0A5N6NZ79_9ASTR</name>
<keyword evidence="2" id="KW-1185">Reference proteome</keyword>
<accession>A0A5N6NZ79</accession>
<evidence type="ECO:0000313" key="2">
    <source>
        <dbReference type="Proteomes" id="UP000326396"/>
    </source>
</evidence>
<dbReference type="OrthoDB" id="1736150at2759"/>
<dbReference type="EMBL" id="SZYD01000007">
    <property type="protein sequence ID" value="KAD5802340.1"/>
    <property type="molecule type" value="Genomic_DNA"/>
</dbReference>
<protein>
    <submittedName>
        <fullName evidence="1">Uncharacterized protein</fullName>
    </submittedName>
</protein>